<protein>
    <submittedName>
        <fullName evidence="7">Site-specific integrase</fullName>
    </submittedName>
</protein>
<evidence type="ECO:0000259" key="6">
    <source>
        <dbReference type="PROSITE" id="PS51900"/>
    </source>
</evidence>
<dbReference type="Gene3D" id="1.10.150.130">
    <property type="match status" value="1"/>
</dbReference>
<gene>
    <name evidence="7" type="ORF">IAA83_00965</name>
</gene>
<evidence type="ECO:0000256" key="3">
    <source>
        <dbReference type="ARBA" id="ARBA00023172"/>
    </source>
</evidence>
<comment type="similarity">
    <text evidence="1">Belongs to the 'phage' integrase family.</text>
</comment>
<dbReference type="InterPro" id="IPR002104">
    <property type="entry name" value="Integrase_catalytic"/>
</dbReference>
<dbReference type="InterPro" id="IPR050090">
    <property type="entry name" value="Tyrosine_recombinase_XerCD"/>
</dbReference>
<dbReference type="PROSITE" id="PS51898">
    <property type="entry name" value="TYR_RECOMBINASE"/>
    <property type="match status" value="1"/>
</dbReference>
<dbReference type="InterPro" id="IPR011010">
    <property type="entry name" value="DNA_brk_join_enz"/>
</dbReference>
<dbReference type="GO" id="GO:0006310">
    <property type="term" value="P:DNA recombination"/>
    <property type="evidence" value="ECO:0007669"/>
    <property type="project" value="UniProtKB-KW"/>
</dbReference>
<accession>A0A9D1JS82</accession>
<dbReference type="InterPro" id="IPR010998">
    <property type="entry name" value="Integrase_recombinase_N"/>
</dbReference>
<evidence type="ECO:0000256" key="2">
    <source>
        <dbReference type="ARBA" id="ARBA00023125"/>
    </source>
</evidence>
<keyword evidence="2 4" id="KW-0238">DNA-binding</keyword>
<dbReference type="PROSITE" id="PS51900">
    <property type="entry name" value="CB"/>
    <property type="match status" value="1"/>
</dbReference>
<name>A0A9D1JS82_9FIRM</name>
<evidence type="ECO:0000259" key="5">
    <source>
        <dbReference type="PROSITE" id="PS51898"/>
    </source>
</evidence>
<dbReference type="SUPFAM" id="SSF56349">
    <property type="entry name" value="DNA breaking-rejoining enzymes"/>
    <property type="match status" value="1"/>
</dbReference>
<evidence type="ECO:0000313" key="7">
    <source>
        <dbReference type="EMBL" id="HIS63925.1"/>
    </source>
</evidence>
<dbReference type="GO" id="GO:0015074">
    <property type="term" value="P:DNA integration"/>
    <property type="evidence" value="ECO:0007669"/>
    <property type="project" value="InterPro"/>
</dbReference>
<dbReference type="InterPro" id="IPR013762">
    <property type="entry name" value="Integrase-like_cat_sf"/>
</dbReference>
<dbReference type="PANTHER" id="PTHR30349">
    <property type="entry name" value="PHAGE INTEGRASE-RELATED"/>
    <property type="match status" value="1"/>
</dbReference>
<evidence type="ECO:0000256" key="1">
    <source>
        <dbReference type="ARBA" id="ARBA00008857"/>
    </source>
</evidence>
<dbReference type="CDD" id="cd01189">
    <property type="entry name" value="INT_ICEBs1_C_like"/>
    <property type="match status" value="1"/>
</dbReference>
<dbReference type="Gene3D" id="1.10.443.10">
    <property type="entry name" value="Intergrase catalytic core"/>
    <property type="match status" value="1"/>
</dbReference>
<dbReference type="EMBL" id="DVJJ01000020">
    <property type="protein sequence ID" value="HIS63925.1"/>
    <property type="molecule type" value="Genomic_DNA"/>
</dbReference>
<comment type="caution">
    <text evidence="7">The sequence shown here is derived from an EMBL/GenBank/DDBJ whole genome shotgun (WGS) entry which is preliminary data.</text>
</comment>
<proteinExistence type="inferred from homology"/>
<evidence type="ECO:0000313" key="8">
    <source>
        <dbReference type="Proteomes" id="UP000886741"/>
    </source>
</evidence>
<dbReference type="AlphaFoldDB" id="A0A9D1JS82"/>
<feature type="domain" description="Tyr recombinase" evidence="5">
    <location>
        <begin position="163"/>
        <end position="339"/>
    </location>
</feature>
<reference evidence="7" key="1">
    <citation type="submission" date="2020-10" db="EMBL/GenBank/DDBJ databases">
        <authorList>
            <person name="Gilroy R."/>
        </authorList>
    </citation>
    <scope>NUCLEOTIDE SEQUENCE</scope>
    <source>
        <strain evidence="7">ChiBcec16-1751</strain>
    </source>
</reference>
<dbReference type="InterPro" id="IPR044068">
    <property type="entry name" value="CB"/>
</dbReference>
<feature type="domain" description="Core-binding (CB)" evidence="6">
    <location>
        <begin position="69"/>
        <end position="149"/>
    </location>
</feature>
<evidence type="ECO:0000256" key="4">
    <source>
        <dbReference type="PROSITE-ProRule" id="PRU01248"/>
    </source>
</evidence>
<dbReference type="GO" id="GO:0003677">
    <property type="term" value="F:DNA binding"/>
    <property type="evidence" value="ECO:0007669"/>
    <property type="project" value="UniProtKB-UniRule"/>
</dbReference>
<dbReference type="PANTHER" id="PTHR30349:SF41">
    <property type="entry name" value="INTEGRASE_RECOMBINASE PROTEIN MJ0367-RELATED"/>
    <property type="match status" value="1"/>
</dbReference>
<dbReference type="Pfam" id="PF00589">
    <property type="entry name" value="Phage_integrase"/>
    <property type="match status" value="1"/>
</dbReference>
<dbReference type="Proteomes" id="UP000886741">
    <property type="component" value="Unassembled WGS sequence"/>
</dbReference>
<keyword evidence="3" id="KW-0233">DNA recombination</keyword>
<reference evidence="7" key="2">
    <citation type="journal article" date="2021" name="PeerJ">
        <title>Extensive microbial diversity within the chicken gut microbiome revealed by metagenomics and culture.</title>
        <authorList>
            <person name="Gilroy R."/>
            <person name="Ravi A."/>
            <person name="Getino M."/>
            <person name="Pursley I."/>
            <person name="Horton D.L."/>
            <person name="Alikhan N.F."/>
            <person name="Baker D."/>
            <person name="Gharbi K."/>
            <person name="Hall N."/>
            <person name="Watson M."/>
            <person name="Adriaenssens E.M."/>
            <person name="Foster-Nyarko E."/>
            <person name="Jarju S."/>
            <person name="Secka A."/>
            <person name="Antonio M."/>
            <person name="Oren A."/>
            <person name="Chaudhuri R.R."/>
            <person name="La Ragione R."/>
            <person name="Hildebrand F."/>
            <person name="Pallen M.J."/>
        </authorList>
    </citation>
    <scope>NUCLEOTIDE SEQUENCE</scope>
    <source>
        <strain evidence="7">ChiBcec16-1751</strain>
    </source>
</reference>
<organism evidence="7 8">
    <name type="scientific">Candidatus Avoscillospira avistercoris</name>
    <dbReference type="NCBI Taxonomy" id="2840707"/>
    <lineage>
        <taxon>Bacteria</taxon>
        <taxon>Bacillati</taxon>
        <taxon>Bacillota</taxon>
        <taxon>Clostridia</taxon>
        <taxon>Eubacteriales</taxon>
        <taxon>Oscillospiraceae</taxon>
        <taxon>Oscillospiraceae incertae sedis</taxon>
        <taxon>Candidatus Avoscillospira</taxon>
    </lineage>
</organism>
<sequence>MASNSQYRRWAKSLKNPTPVELPSGRWRCQITVNGKRLSIIEDDPRTAHAKALAIKADVVKVRSKPQDMTVREAIDRYIDSKDSVLSPTTIKNYRKIPQNNLQGIMDTRLGDLTQEAVQRAVNDDAKKLSPKSVRNAHGLLSAALREYYPDMTLRTTLPQKIRHEIAIPTDAEVAAILAAAAGTDMELPLLLAIWMGLRQSEIRGITWDCINGNILHIRQAKVDGADGPVVKTTKTYSGDRKLRLPPYILEVIGRTERTNEYLVQLSGKAMYKRFTTICGKLGLPHYRFHDLRHLNASVMLAAGVPNRYAQDRMGHATDNMLKTVYQHTMVETRSQVDDLVDSHFNKLLHTDCTQDSEKH</sequence>